<dbReference type="RefSeq" id="WP_223282691.1">
    <property type="nucleotide sequence ID" value="NZ_BNDS01000010.1"/>
</dbReference>
<feature type="compositionally biased region" description="Basic and acidic residues" evidence="1">
    <location>
        <begin position="29"/>
        <end position="39"/>
    </location>
</feature>
<dbReference type="EMBL" id="BNDS01000010">
    <property type="protein sequence ID" value="GHH99084.1"/>
    <property type="molecule type" value="Genomic_DNA"/>
</dbReference>
<evidence type="ECO:0000313" key="2">
    <source>
        <dbReference type="EMBL" id="GHH99084.1"/>
    </source>
</evidence>
<comment type="caution">
    <text evidence="2">The sequence shown here is derived from an EMBL/GenBank/DDBJ whole genome shotgun (WGS) entry which is preliminary data.</text>
</comment>
<feature type="compositionally biased region" description="Low complexity" evidence="1">
    <location>
        <begin position="1"/>
        <end position="16"/>
    </location>
</feature>
<gene>
    <name evidence="2" type="primary">yusN</name>
    <name evidence="2" type="ORF">AM1BK_26270</name>
</gene>
<dbReference type="InterPro" id="IPR012851">
    <property type="entry name" value="Spore_coat_CotF-like"/>
</dbReference>
<dbReference type="Pfam" id="PF07875">
    <property type="entry name" value="Coat_F"/>
    <property type="match status" value="1"/>
</dbReference>
<protein>
    <recommendedName>
        <fullName evidence="4">Spore coat protein</fullName>
    </recommendedName>
</protein>
<sequence length="122" mass="14221">MQNQQMQSQQGQNPNQIANQQTGQLPKVKGPEMNDRDFMNDGLSTCKYITDSLNIAVREASHDQLHTDLMQMLTETQQSCRDLFLVMFQNGWYKMEAEDQQKINQAYQQFSNYSTQFPYPIS</sequence>
<accession>A0ABQ3N391</accession>
<organism evidence="2 3">
    <name type="scientific">Neobacillus kokaensis</name>
    <dbReference type="NCBI Taxonomy" id="2759023"/>
    <lineage>
        <taxon>Bacteria</taxon>
        <taxon>Bacillati</taxon>
        <taxon>Bacillota</taxon>
        <taxon>Bacilli</taxon>
        <taxon>Bacillales</taxon>
        <taxon>Bacillaceae</taxon>
        <taxon>Neobacillus</taxon>
    </lineage>
</organism>
<dbReference type="Proteomes" id="UP000637074">
    <property type="component" value="Unassembled WGS sequence"/>
</dbReference>
<proteinExistence type="predicted"/>
<name>A0ABQ3N391_9BACI</name>
<reference evidence="2 3" key="1">
    <citation type="journal article" date="2022" name="Int. J. Syst. Evol. Microbiol.">
        <title>Neobacillus kokaensis sp. nov., isolated from soil.</title>
        <authorList>
            <person name="Yuki K."/>
            <person name="Matsubara H."/>
            <person name="Yamaguchi S."/>
        </authorList>
    </citation>
    <scope>NUCLEOTIDE SEQUENCE [LARGE SCALE GENOMIC DNA]</scope>
    <source>
        <strain evidence="2 3">LOB 377</strain>
    </source>
</reference>
<evidence type="ECO:0008006" key="4">
    <source>
        <dbReference type="Google" id="ProtNLM"/>
    </source>
</evidence>
<feature type="region of interest" description="Disordered" evidence="1">
    <location>
        <begin position="1"/>
        <end position="39"/>
    </location>
</feature>
<evidence type="ECO:0000256" key="1">
    <source>
        <dbReference type="SAM" id="MobiDB-lite"/>
    </source>
</evidence>
<keyword evidence="3" id="KW-1185">Reference proteome</keyword>
<evidence type="ECO:0000313" key="3">
    <source>
        <dbReference type="Proteomes" id="UP000637074"/>
    </source>
</evidence>